<keyword evidence="2" id="KW-0560">Oxidoreductase</keyword>
<dbReference type="PRINTS" id="PR00081">
    <property type="entry name" value="GDHRDH"/>
</dbReference>
<sequence>MGTFAEKYGPFALVAGGSYGLGAAFAEGIARRGLNLVIVARKKDALDATAARIRDAHGVEVITIAADLADVDTVKKRVGALGVEIGLFVYDAAFVPIGPFTETTEDQLVSAAAVNVRTPLLLTKLFSTPMIQRGRGGIVLMSSLAGGQGSPNLATYAATKAFNTILAEGLWKELSPLGVDVLVCTAGAILTPGYEQAENAKPAPGTLSPATVAEKTLQALGNGPVVVPGVVNKIGRFMMTRLLSRRGAIGIMSKNTGDLS</sequence>
<accession>A0A6J7GZ14</accession>
<dbReference type="InterPro" id="IPR051019">
    <property type="entry name" value="VLCFA-Steroid_DH"/>
</dbReference>
<protein>
    <submittedName>
        <fullName evidence="3">Unannotated protein</fullName>
    </submittedName>
</protein>
<proteinExistence type="inferred from homology"/>
<dbReference type="Pfam" id="PF00106">
    <property type="entry name" value="adh_short"/>
    <property type="match status" value="1"/>
</dbReference>
<dbReference type="SUPFAM" id="SSF51735">
    <property type="entry name" value="NAD(P)-binding Rossmann-fold domains"/>
    <property type="match status" value="1"/>
</dbReference>
<dbReference type="PIRSF" id="PIRSF000126">
    <property type="entry name" value="11-beta-HSD1"/>
    <property type="match status" value="1"/>
</dbReference>
<dbReference type="GO" id="GO:0016491">
    <property type="term" value="F:oxidoreductase activity"/>
    <property type="evidence" value="ECO:0007669"/>
    <property type="project" value="UniProtKB-KW"/>
</dbReference>
<dbReference type="EMBL" id="CAFBMB010000152">
    <property type="protein sequence ID" value="CAB4909695.1"/>
    <property type="molecule type" value="Genomic_DNA"/>
</dbReference>
<dbReference type="AlphaFoldDB" id="A0A6J7GZ14"/>
<gene>
    <name evidence="3" type="ORF">UFOPK3516_01417</name>
</gene>
<organism evidence="3">
    <name type="scientific">freshwater metagenome</name>
    <dbReference type="NCBI Taxonomy" id="449393"/>
    <lineage>
        <taxon>unclassified sequences</taxon>
        <taxon>metagenomes</taxon>
        <taxon>ecological metagenomes</taxon>
    </lineage>
</organism>
<evidence type="ECO:0000256" key="1">
    <source>
        <dbReference type="ARBA" id="ARBA00006484"/>
    </source>
</evidence>
<name>A0A6J7GZ14_9ZZZZ</name>
<dbReference type="PANTHER" id="PTHR43899:SF13">
    <property type="entry name" value="RH59310P"/>
    <property type="match status" value="1"/>
</dbReference>
<dbReference type="PANTHER" id="PTHR43899">
    <property type="entry name" value="RH59310P"/>
    <property type="match status" value="1"/>
</dbReference>
<comment type="similarity">
    <text evidence="1">Belongs to the short-chain dehydrogenases/reductases (SDR) family.</text>
</comment>
<dbReference type="InterPro" id="IPR002347">
    <property type="entry name" value="SDR_fam"/>
</dbReference>
<reference evidence="3" key="1">
    <citation type="submission" date="2020-05" db="EMBL/GenBank/DDBJ databases">
        <authorList>
            <person name="Chiriac C."/>
            <person name="Salcher M."/>
            <person name="Ghai R."/>
            <person name="Kavagutti S V."/>
        </authorList>
    </citation>
    <scope>NUCLEOTIDE SEQUENCE</scope>
</reference>
<dbReference type="Gene3D" id="3.40.50.720">
    <property type="entry name" value="NAD(P)-binding Rossmann-like Domain"/>
    <property type="match status" value="1"/>
</dbReference>
<evidence type="ECO:0000256" key="2">
    <source>
        <dbReference type="ARBA" id="ARBA00023002"/>
    </source>
</evidence>
<evidence type="ECO:0000313" key="3">
    <source>
        <dbReference type="EMBL" id="CAB4909695.1"/>
    </source>
</evidence>
<dbReference type="InterPro" id="IPR036291">
    <property type="entry name" value="NAD(P)-bd_dom_sf"/>
</dbReference>